<proteinExistence type="predicted"/>
<reference evidence="1" key="1">
    <citation type="submission" date="2022-07" db="EMBL/GenBank/DDBJ databases">
        <title>Phylogenomic reconstructions and comparative analyses of Kickxellomycotina fungi.</title>
        <authorList>
            <person name="Reynolds N.K."/>
            <person name="Stajich J.E."/>
            <person name="Barry K."/>
            <person name="Grigoriev I.V."/>
            <person name="Crous P."/>
            <person name="Smith M.E."/>
        </authorList>
    </citation>
    <scope>NUCLEOTIDE SEQUENCE</scope>
    <source>
        <strain evidence="1">CBS 109366</strain>
    </source>
</reference>
<gene>
    <name evidence="1" type="primary">FAP1_2</name>
    <name evidence="1" type="ORF">IWQ57_006244</name>
</gene>
<evidence type="ECO:0000313" key="1">
    <source>
        <dbReference type="EMBL" id="KAJ2760672.1"/>
    </source>
</evidence>
<accession>A0ACC1JKN6</accession>
<organism evidence="1 2">
    <name type="scientific">Coemansia nantahalensis</name>
    <dbReference type="NCBI Taxonomy" id="2789366"/>
    <lineage>
        <taxon>Eukaryota</taxon>
        <taxon>Fungi</taxon>
        <taxon>Fungi incertae sedis</taxon>
        <taxon>Zoopagomycota</taxon>
        <taxon>Kickxellomycotina</taxon>
        <taxon>Kickxellomycetes</taxon>
        <taxon>Kickxellales</taxon>
        <taxon>Kickxellaceae</taxon>
        <taxon>Coemansia</taxon>
    </lineage>
</organism>
<protein>
    <submittedName>
        <fullName evidence="1">FKBP12-associated protein</fullName>
    </submittedName>
</protein>
<comment type="caution">
    <text evidence="1">The sequence shown here is derived from an EMBL/GenBank/DDBJ whole genome shotgun (WGS) entry which is preliminary data.</text>
</comment>
<feature type="non-terminal residue" evidence="1">
    <location>
        <position position="142"/>
    </location>
</feature>
<dbReference type="Proteomes" id="UP001140234">
    <property type="component" value="Unassembled WGS sequence"/>
</dbReference>
<sequence>MDVLSCACGRTQLFPPIPCGTALPPCRHSCPRPRQCGHISLTPHECHPDTVPCPPCPVLVATDCMCGAKEMKNVPCHRSSLASCGAICNRLLPCGGHRCPRSCHRPDDPCLRGQPCRQPCGKPRKACGHPCVLACHSPAMCD</sequence>
<evidence type="ECO:0000313" key="2">
    <source>
        <dbReference type="Proteomes" id="UP001140234"/>
    </source>
</evidence>
<name>A0ACC1JKN6_9FUNG</name>
<keyword evidence="2" id="KW-1185">Reference proteome</keyword>
<dbReference type="EMBL" id="JANBUJ010003435">
    <property type="protein sequence ID" value="KAJ2760672.1"/>
    <property type="molecule type" value="Genomic_DNA"/>
</dbReference>